<sequence>MTISTSGGARTHMDRRLLKAATDGDLTSLKELAEENLAMLLGTTLGRNTCLHISSFHGHEKFCKDVLAHNHSLLSMVNLDKETPLIAAVTGGHVTLASLLLARCRTLKLSDTILQEDRNKCNALHHAICCGHKELALDLIDAEPALSKGVNEYGESPMFVAVMRGFTDVSEKLLAIPGSAYSGPHAYNALHAAVRNGNSVIAKMIMDTHPWLATKESIRGSSPVKCCVLRDKSDVLRVLLKHDCSLGYGVTKTGGIPLLVHAAYRGHIDVARVLLDHCPDAPYRKPDGWTCLHEAVEAGQTKFAEFILKVPQLRKLINMRDDKGKTALHYAVQKCNSKIVSALLSHMDTDTTLLDKGGLPAVWELRNTTDRAKTLNWNEICMLMSEADPQNVTSLNNLHAHAKKDVTNESRKDAKSVTQTYTSNTSLVAILMATITFAAAFTLPGGYSNDAGSQGLPVMARNFAFLAFLISDTLAMCSSLAVAFICIVARWEDFEFLIY</sequence>
<evidence type="ECO:0000313" key="2">
    <source>
        <dbReference type="Proteomes" id="UP001732700"/>
    </source>
</evidence>
<keyword evidence="2" id="KW-1185">Reference proteome</keyword>
<organism evidence="1 2">
    <name type="scientific">Avena sativa</name>
    <name type="common">Oat</name>
    <dbReference type="NCBI Taxonomy" id="4498"/>
    <lineage>
        <taxon>Eukaryota</taxon>
        <taxon>Viridiplantae</taxon>
        <taxon>Streptophyta</taxon>
        <taxon>Embryophyta</taxon>
        <taxon>Tracheophyta</taxon>
        <taxon>Spermatophyta</taxon>
        <taxon>Magnoliopsida</taxon>
        <taxon>Liliopsida</taxon>
        <taxon>Poales</taxon>
        <taxon>Poaceae</taxon>
        <taxon>BOP clade</taxon>
        <taxon>Pooideae</taxon>
        <taxon>Poodae</taxon>
        <taxon>Poeae</taxon>
        <taxon>Poeae Chloroplast Group 1 (Aveneae type)</taxon>
        <taxon>Aveninae</taxon>
        <taxon>Avena</taxon>
    </lineage>
</organism>
<accession>A0ACD5X4D8</accession>
<evidence type="ECO:0000313" key="1">
    <source>
        <dbReference type="EnsemblPlants" id="AVESA.00010b.r2.4DG0738730.1.CDS"/>
    </source>
</evidence>
<reference evidence="1" key="1">
    <citation type="submission" date="2021-05" db="EMBL/GenBank/DDBJ databases">
        <authorList>
            <person name="Scholz U."/>
            <person name="Mascher M."/>
            <person name="Fiebig A."/>
        </authorList>
    </citation>
    <scope>NUCLEOTIDE SEQUENCE [LARGE SCALE GENOMIC DNA]</scope>
</reference>
<dbReference type="EnsemblPlants" id="AVESA.00010b.r2.4DG0738730.1">
    <property type="protein sequence ID" value="AVESA.00010b.r2.4DG0738730.1.CDS"/>
    <property type="gene ID" value="AVESA.00010b.r2.4DG0738730"/>
</dbReference>
<reference evidence="1" key="2">
    <citation type="submission" date="2025-09" db="UniProtKB">
        <authorList>
            <consortium name="EnsemblPlants"/>
        </authorList>
    </citation>
    <scope>IDENTIFICATION</scope>
</reference>
<protein>
    <submittedName>
        <fullName evidence="1">Uncharacterized protein</fullName>
    </submittedName>
</protein>
<proteinExistence type="predicted"/>
<dbReference type="Proteomes" id="UP001732700">
    <property type="component" value="Chromosome 4D"/>
</dbReference>
<name>A0ACD5X4D8_AVESA</name>